<dbReference type="Proteomes" id="UP000680185">
    <property type="component" value="Unassembled WGS sequence"/>
</dbReference>
<reference evidence="1" key="2">
    <citation type="submission" date="2021-05" db="EMBL/GenBank/DDBJ databases">
        <title>Protein family content uncovers lineage relationships and bacterial pathway maintenance mechanisms in DPANN archaea.</title>
        <authorList>
            <person name="Castelle C.J."/>
            <person name="Meheust R."/>
            <person name="Jaffe A.L."/>
            <person name="Seitz K."/>
            <person name="Gong X."/>
            <person name="Baker B.J."/>
            <person name="Banfield J.F."/>
        </authorList>
    </citation>
    <scope>NUCLEOTIDE SEQUENCE</scope>
    <source>
        <strain evidence="1">RIFCSPLOWO2_01_FULL_43_13</strain>
    </source>
</reference>
<dbReference type="AlphaFoldDB" id="A0A8T4KWM1"/>
<evidence type="ECO:0000313" key="2">
    <source>
        <dbReference type="Proteomes" id="UP000680185"/>
    </source>
</evidence>
<gene>
    <name evidence="1" type="ORF">J4478_03245</name>
</gene>
<organism evidence="1 2">
    <name type="scientific">Candidatus Iainarchaeum sp</name>
    <dbReference type="NCBI Taxonomy" id="3101447"/>
    <lineage>
        <taxon>Archaea</taxon>
        <taxon>Candidatus Iainarchaeota</taxon>
        <taxon>Candidatus Iainarchaeia</taxon>
        <taxon>Candidatus Iainarchaeales</taxon>
        <taxon>Candidatus Iainarchaeaceae</taxon>
        <taxon>Candidatus Iainarchaeum</taxon>
    </lineage>
</organism>
<protein>
    <submittedName>
        <fullName evidence="1">Uncharacterized protein</fullName>
    </submittedName>
</protein>
<sequence>MFSAEKGFVLTISVLMIVLFAFLFSQAFSQSSFRQDAVFSQASSLEKSAFLADNVSFEAAGFLGTRVFSESDSSNSIIHISDSFSRPLRSKLAELKDFAENDFAKANNASVSLDVSGLSDGTAELYFENLAEYDFSYEEPERVDFYSIQPSAEFSRIDLNIQSAGALSDVNAWQWNPEGDLELNLYYKDSAVTVKTSGRLDSSVENLYVFNYAAGSLRVSVGSFGGKENALRIEKDSGVDDLIPFSLSAFYPLQESLEYYYNGEASVEQLSSQKTSRLVPLALEK</sequence>
<reference evidence="1" key="1">
    <citation type="submission" date="2021-03" db="EMBL/GenBank/DDBJ databases">
        <authorList>
            <person name="Jaffe A."/>
        </authorList>
    </citation>
    <scope>NUCLEOTIDE SEQUENCE</scope>
    <source>
        <strain evidence="1">RIFCSPLOWO2_01_FULL_43_13</strain>
    </source>
</reference>
<accession>A0A8T4KWM1</accession>
<evidence type="ECO:0000313" key="1">
    <source>
        <dbReference type="EMBL" id="MBS3058394.1"/>
    </source>
</evidence>
<comment type="caution">
    <text evidence="1">The sequence shown here is derived from an EMBL/GenBank/DDBJ whole genome shotgun (WGS) entry which is preliminary data.</text>
</comment>
<proteinExistence type="predicted"/>
<name>A0A8T4KWM1_9ARCH</name>
<dbReference type="EMBL" id="JAGVWB010000022">
    <property type="protein sequence ID" value="MBS3058394.1"/>
    <property type="molecule type" value="Genomic_DNA"/>
</dbReference>